<dbReference type="Gene3D" id="2.60.40.2540">
    <property type="match status" value="1"/>
</dbReference>
<dbReference type="Pfam" id="PF18393">
    <property type="entry name" value="MotY_N"/>
    <property type="match status" value="1"/>
</dbReference>
<dbReference type="Pfam" id="PF00691">
    <property type="entry name" value="OmpA"/>
    <property type="match status" value="1"/>
</dbReference>
<evidence type="ECO:0000256" key="3">
    <source>
        <dbReference type="PROSITE-ProRule" id="PRU00473"/>
    </source>
</evidence>
<dbReference type="PROSITE" id="PS51123">
    <property type="entry name" value="OMPA_2"/>
    <property type="match status" value="1"/>
</dbReference>
<feature type="domain" description="OmpA-like" evidence="4">
    <location>
        <begin position="182"/>
        <end position="299"/>
    </location>
</feature>
<keyword evidence="2 3" id="KW-0472">Membrane</keyword>
<sequence length="300" mass="34075">MNRAMRLETLVTRLIANLLVGLIVLGWTLSAHAVRYGASFNQAEWRLELSPFECRMWQPVPSFGDAVFSNKAGESQSFYLEPVSRAMKAGRASLMATAPLWDESRSSVDMGTVEVNDTGKPVILGEQRAYQLLNELYDGMSPAFVRPSWYQDNESVELQLSSVNFRKAYGQYRDCLASLLPVNFEQINRSRVHFITAKFELTRDAKTQLDDVVRYVKADSSVTGFYIDGHTDSIGRRLYNLELSKQRAEAVTKYLVSNGVDEAMITTRYHGERYPVIDNSSAKNRYANRRVTLRLERGDL</sequence>
<reference evidence="5 6" key="1">
    <citation type="journal article" date="2010" name="J. Bacteriol.">
        <title>Genome sequence of the oligotrophic marine Gammaproteobacterium HTCC2143, isolated from the Oregon Coast.</title>
        <authorList>
            <person name="Oh H.M."/>
            <person name="Kang I."/>
            <person name="Ferriera S."/>
            <person name="Giovannoni S.J."/>
            <person name="Cho J.C."/>
        </authorList>
    </citation>
    <scope>NUCLEOTIDE SEQUENCE [LARGE SCALE GENOMIC DNA]</scope>
    <source>
        <strain evidence="5 6">HTCC2143</strain>
    </source>
</reference>
<dbReference type="PANTHER" id="PTHR30329">
    <property type="entry name" value="STATOR ELEMENT OF FLAGELLAR MOTOR COMPLEX"/>
    <property type="match status" value="1"/>
</dbReference>
<dbReference type="STRING" id="247633.GP2143_11839"/>
<evidence type="ECO:0000313" key="6">
    <source>
        <dbReference type="Proteomes" id="UP000004931"/>
    </source>
</evidence>
<keyword evidence="6" id="KW-1185">Reference proteome</keyword>
<dbReference type="InterPro" id="IPR050330">
    <property type="entry name" value="Bact_OuterMem_StrucFunc"/>
</dbReference>
<dbReference type="eggNOG" id="COG2885">
    <property type="taxonomic scope" value="Bacteria"/>
</dbReference>
<dbReference type="SUPFAM" id="SSF103088">
    <property type="entry name" value="OmpA-like"/>
    <property type="match status" value="1"/>
</dbReference>
<dbReference type="PRINTS" id="PR01023">
    <property type="entry name" value="NAFLGMOTY"/>
</dbReference>
<dbReference type="InterPro" id="IPR006665">
    <property type="entry name" value="OmpA-like"/>
</dbReference>
<evidence type="ECO:0000256" key="1">
    <source>
        <dbReference type="ARBA" id="ARBA00004442"/>
    </source>
</evidence>
<dbReference type="PRINTS" id="PR01021">
    <property type="entry name" value="OMPADOMAIN"/>
</dbReference>
<comment type="subcellular location">
    <subcellularLocation>
        <location evidence="1">Cell outer membrane</location>
    </subcellularLocation>
</comment>
<dbReference type="InterPro" id="IPR041544">
    <property type="entry name" value="MotY_N"/>
</dbReference>
<organism evidence="5 6">
    <name type="scientific">marine gamma proteobacterium HTCC2143</name>
    <dbReference type="NCBI Taxonomy" id="247633"/>
    <lineage>
        <taxon>Bacteria</taxon>
        <taxon>Pseudomonadati</taxon>
        <taxon>Pseudomonadota</taxon>
        <taxon>Gammaproteobacteria</taxon>
        <taxon>Cellvibrionales</taxon>
        <taxon>Spongiibacteraceae</taxon>
        <taxon>BD1-7 clade</taxon>
    </lineage>
</organism>
<name>A0YH14_9GAMM</name>
<protein>
    <submittedName>
        <fullName evidence="5">Outer membrane protein and related peptidoglycan-associated (Lipo)protein</fullName>
    </submittedName>
</protein>
<dbReference type="CDD" id="cd07185">
    <property type="entry name" value="OmpA_C-like"/>
    <property type="match status" value="1"/>
</dbReference>
<gene>
    <name evidence="5" type="ORF">GP2143_11839</name>
</gene>
<dbReference type="InterPro" id="IPR006664">
    <property type="entry name" value="OMP_bac"/>
</dbReference>
<dbReference type="AlphaFoldDB" id="A0YH14"/>
<proteinExistence type="predicted"/>
<dbReference type="PANTHER" id="PTHR30329:SF17">
    <property type="entry name" value="LIPOPROTEIN YFIB-RELATED"/>
    <property type="match status" value="1"/>
</dbReference>
<evidence type="ECO:0000259" key="4">
    <source>
        <dbReference type="PROSITE" id="PS51123"/>
    </source>
</evidence>
<dbReference type="EMBL" id="AAVT01000013">
    <property type="protein sequence ID" value="EAW29889.1"/>
    <property type="molecule type" value="Genomic_DNA"/>
</dbReference>
<comment type="caution">
    <text evidence="5">The sequence shown here is derived from an EMBL/GenBank/DDBJ whole genome shotgun (WGS) entry which is preliminary data.</text>
</comment>
<accession>A0YH14</accession>
<evidence type="ECO:0000313" key="5">
    <source>
        <dbReference type="EMBL" id="EAW29889.1"/>
    </source>
</evidence>
<dbReference type="Gene3D" id="3.30.1330.60">
    <property type="entry name" value="OmpA-like domain"/>
    <property type="match status" value="1"/>
</dbReference>
<dbReference type="GO" id="GO:0009279">
    <property type="term" value="C:cell outer membrane"/>
    <property type="evidence" value="ECO:0007669"/>
    <property type="project" value="UniProtKB-SubCell"/>
</dbReference>
<evidence type="ECO:0000256" key="2">
    <source>
        <dbReference type="ARBA" id="ARBA00023136"/>
    </source>
</evidence>
<dbReference type="InterPro" id="IPR036737">
    <property type="entry name" value="OmpA-like_sf"/>
</dbReference>
<dbReference type="Proteomes" id="UP000004931">
    <property type="component" value="Unassembled WGS sequence"/>
</dbReference>